<proteinExistence type="inferred from homology"/>
<dbReference type="InterPro" id="IPR000362">
    <property type="entry name" value="Fumarate_lyase_fam"/>
</dbReference>
<dbReference type="GO" id="GO:0003824">
    <property type="term" value="F:catalytic activity"/>
    <property type="evidence" value="ECO:0007669"/>
    <property type="project" value="InterPro"/>
</dbReference>
<comment type="caution">
    <text evidence="3">The sequence shown here is derived from an EMBL/GenBank/DDBJ whole genome shotgun (WGS) entry which is preliminary data.</text>
</comment>
<dbReference type="Gene3D" id="1.20.200.10">
    <property type="entry name" value="Fumarase/aspartase (Central domain)"/>
    <property type="match status" value="1"/>
</dbReference>
<dbReference type="PANTHER" id="PTHR43172:SF2">
    <property type="entry name" value="ADENYLOSUCCINATE LYASE C-TERMINAL DOMAIN-CONTAINING PROTEIN"/>
    <property type="match status" value="1"/>
</dbReference>
<sequence length="84" mass="8978">AARNPTAERYVHMGATSQDVMDSGLVLQLRDAIALLERDLAELAEALCGQAQRYAATPLAGRTWLQQATPVTLGMKIAGWLGAI</sequence>
<dbReference type="EMBL" id="BKCJ011855189">
    <property type="protein sequence ID" value="GFD58618.1"/>
    <property type="molecule type" value="Genomic_DNA"/>
</dbReference>
<dbReference type="Pfam" id="PF00206">
    <property type="entry name" value="Lyase_1"/>
    <property type="match status" value="1"/>
</dbReference>
<organism evidence="3">
    <name type="scientific">Tanacetum cinerariifolium</name>
    <name type="common">Dalmatian daisy</name>
    <name type="synonym">Chrysanthemum cinerariifolium</name>
    <dbReference type="NCBI Taxonomy" id="118510"/>
    <lineage>
        <taxon>Eukaryota</taxon>
        <taxon>Viridiplantae</taxon>
        <taxon>Streptophyta</taxon>
        <taxon>Embryophyta</taxon>
        <taxon>Tracheophyta</taxon>
        <taxon>Spermatophyta</taxon>
        <taxon>Magnoliopsida</taxon>
        <taxon>eudicotyledons</taxon>
        <taxon>Gunneridae</taxon>
        <taxon>Pentapetalae</taxon>
        <taxon>asterids</taxon>
        <taxon>campanulids</taxon>
        <taxon>Asterales</taxon>
        <taxon>Asteraceae</taxon>
        <taxon>Asteroideae</taxon>
        <taxon>Anthemideae</taxon>
        <taxon>Anthemidinae</taxon>
        <taxon>Tanacetum</taxon>
    </lineage>
</organism>
<dbReference type="InterPro" id="IPR008948">
    <property type="entry name" value="L-Aspartase-like"/>
</dbReference>
<gene>
    <name evidence="3" type="ORF">Tci_930587</name>
</gene>
<dbReference type="SUPFAM" id="SSF48557">
    <property type="entry name" value="L-aspartase-like"/>
    <property type="match status" value="1"/>
</dbReference>
<dbReference type="AlphaFoldDB" id="A0A699XKR7"/>
<evidence type="ECO:0000313" key="3">
    <source>
        <dbReference type="EMBL" id="GFD58618.1"/>
    </source>
</evidence>
<feature type="domain" description="Fumarate lyase N-terminal" evidence="2">
    <location>
        <begin position="6"/>
        <end position="83"/>
    </location>
</feature>
<comment type="similarity">
    <text evidence="1">Belongs to the class-II fumarase/aspartase family.</text>
</comment>
<dbReference type="PRINTS" id="PR00149">
    <property type="entry name" value="FUMRATELYASE"/>
</dbReference>
<reference evidence="3" key="1">
    <citation type="journal article" date="2019" name="Sci. Rep.">
        <title>Draft genome of Tanacetum cinerariifolium, the natural source of mosquito coil.</title>
        <authorList>
            <person name="Yamashiro T."/>
            <person name="Shiraishi A."/>
            <person name="Satake H."/>
            <person name="Nakayama K."/>
        </authorList>
    </citation>
    <scope>NUCLEOTIDE SEQUENCE</scope>
</reference>
<name>A0A699XKR7_TANCI</name>
<feature type="non-terminal residue" evidence="3">
    <location>
        <position position="1"/>
    </location>
</feature>
<evidence type="ECO:0000256" key="1">
    <source>
        <dbReference type="ARBA" id="ARBA00034772"/>
    </source>
</evidence>
<protein>
    <recommendedName>
        <fullName evidence="2">Fumarate lyase N-terminal domain-containing protein</fullName>
    </recommendedName>
</protein>
<dbReference type="PANTHER" id="PTHR43172">
    <property type="entry name" value="ADENYLOSUCCINATE LYASE"/>
    <property type="match status" value="1"/>
</dbReference>
<feature type="non-terminal residue" evidence="3">
    <location>
        <position position="84"/>
    </location>
</feature>
<dbReference type="InterPro" id="IPR022761">
    <property type="entry name" value="Fumarate_lyase_N"/>
</dbReference>
<evidence type="ECO:0000259" key="2">
    <source>
        <dbReference type="Pfam" id="PF00206"/>
    </source>
</evidence>
<accession>A0A699XKR7</accession>